<keyword evidence="5" id="KW-0255">Endonuclease</keyword>
<evidence type="ECO:0000256" key="5">
    <source>
        <dbReference type="ARBA" id="ARBA00022759"/>
    </source>
</evidence>
<dbReference type="InterPro" id="IPR041588">
    <property type="entry name" value="Integrase_H2C2"/>
</dbReference>
<dbReference type="PANTHER" id="PTHR37984:SF5">
    <property type="entry name" value="PROTEIN NYNRIN-LIKE"/>
    <property type="match status" value="1"/>
</dbReference>
<dbReference type="OrthoDB" id="8060624at2759"/>
<evidence type="ECO:0000259" key="9">
    <source>
        <dbReference type="PROSITE" id="PS50878"/>
    </source>
</evidence>
<dbReference type="PROSITE" id="PS50878">
    <property type="entry name" value="RT_POL"/>
    <property type="match status" value="1"/>
</dbReference>
<keyword evidence="3" id="KW-0548">Nucleotidyltransferase</keyword>
<dbReference type="PANTHER" id="PTHR37984">
    <property type="entry name" value="PROTEIN CBG26694"/>
    <property type="match status" value="1"/>
</dbReference>
<dbReference type="GO" id="GO:0004519">
    <property type="term" value="F:endonuclease activity"/>
    <property type="evidence" value="ECO:0007669"/>
    <property type="project" value="UniProtKB-KW"/>
</dbReference>
<feature type="non-terminal residue" evidence="11">
    <location>
        <position position="1004"/>
    </location>
</feature>
<dbReference type="Pfam" id="PF00078">
    <property type="entry name" value="RVT_1"/>
    <property type="match status" value="1"/>
</dbReference>
<dbReference type="InterPro" id="IPR041373">
    <property type="entry name" value="RT_RNaseH"/>
</dbReference>
<dbReference type="PROSITE" id="PS50994">
    <property type="entry name" value="INTEGRASE"/>
    <property type="match status" value="1"/>
</dbReference>
<evidence type="ECO:0000313" key="12">
    <source>
        <dbReference type="Proteomes" id="UP000478052"/>
    </source>
</evidence>
<keyword evidence="7" id="KW-0695">RNA-directed DNA polymerase</keyword>
<proteinExistence type="predicted"/>
<evidence type="ECO:0000256" key="7">
    <source>
        <dbReference type="ARBA" id="ARBA00022918"/>
    </source>
</evidence>
<evidence type="ECO:0000259" key="8">
    <source>
        <dbReference type="PROSITE" id="PS50175"/>
    </source>
</evidence>
<dbReference type="InterPro" id="IPR001584">
    <property type="entry name" value="Integrase_cat-core"/>
</dbReference>
<evidence type="ECO:0000259" key="10">
    <source>
        <dbReference type="PROSITE" id="PS50994"/>
    </source>
</evidence>
<dbReference type="InterPro" id="IPR000477">
    <property type="entry name" value="RT_dom"/>
</dbReference>
<dbReference type="InterPro" id="IPR012337">
    <property type="entry name" value="RNaseH-like_sf"/>
</dbReference>
<dbReference type="InterPro" id="IPR043128">
    <property type="entry name" value="Rev_trsase/Diguanyl_cyclase"/>
</dbReference>
<evidence type="ECO:0000313" key="11">
    <source>
        <dbReference type="EMBL" id="KAF0708548.1"/>
    </source>
</evidence>
<evidence type="ECO:0000256" key="4">
    <source>
        <dbReference type="ARBA" id="ARBA00022722"/>
    </source>
</evidence>
<organism evidence="11 12">
    <name type="scientific">Aphis craccivora</name>
    <name type="common">Cowpea aphid</name>
    <dbReference type="NCBI Taxonomy" id="307492"/>
    <lineage>
        <taxon>Eukaryota</taxon>
        <taxon>Metazoa</taxon>
        <taxon>Ecdysozoa</taxon>
        <taxon>Arthropoda</taxon>
        <taxon>Hexapoda</taxon>
        <taxon>Insecta</taxon>
        <taxon>Pterygota</taxon>
        <taxon>Neoptera</taxon>
        <taxon>Paraneoptera</taxon>
        <taxon>Hemiptera</taxon>
        <taxon>Sternorrhyncha</taxon>
        <taxon>Aphidomorpha</taxon>
        <taxon>Aphidoidea</taxon>
        <taxon>Aphididae</taxon>
        <taxon>Aphidini</taxon>
        <taxon>Aphis</taxon>
        <taxon>Aphis</taxon>
    </lineage>
</organism>
<feature type="domain" description="Integrase catalytic" evidence="10">
    <location>
        <begin position="728"/>
        <end position="886"/>
    </location>
</feature>
<dbReference type="GO" id="GO:0004190">
    <property type="term" value="F:aspartic-type endopeptidase activity"/>
    <property type="evidence" value="ECO:0007669"/>
    <property type="project" value="InterPro"/>
</dbReference>
<gene>
    <name evidence="11" type="ORF">FWK35_00037110</name>
</gene>
<dbReference type="Pfam" id="PF00665">
    <property type="entry name" value="rve"/>
    <property type="match status" value="1"/>
</dbReference>
<dbReference type="EMBL" id="VUJU01012151">
    <property type="protein sequence ID" value="KAF0708548.1"/>
    <property type="molecule type" value="Genomic_DNA"/>
</dbReference>
<evidence type="ECO:0000256" key="2">
    <source>
        <dbReference type="ARBA" id="ARBA00022679"/>
    </source>
</evidence>
<dbReference type="GO" id="GO:0003676">
    <property type="term" value="F:nucleic acid binding"/>
    <property type="evidence" value="ECO:0007669"/>
    <property type="project" value="InterPro"/>
</dbReference>
<keyword evidence="4" id="KW-0540">Nuclease</keyword>
<dbReference type="InterPro" id="IPR001995">
    <property type="entry name" value="Peptidase_A2_cat"/>
</dbReference>
<dbReference type="SUPFAM" id="SSF50630">
    <property type="entry name" value="Acid proteases"/>
    <property type="match status" value="1"/>
</dbReference>
<protein>
    <recommendedName>
        <fullName evidence="1">RNA-directed DNA polymerase</fullName>
        <ecNumber evidence="1">2.7.7.49</ecNumber>
    </recommendedName>
</protein>
<dbReference type="GO" id="GO:0003964">
    <property type="term" value="F:RNA-directed DNA polymerase activity"/>
    <property type="evidence" value="ECO:0007669"/>
    <property type="project" value="UniProtKB-KW"/>
</dbReference>
<evidence type="ECO:0000256" key="6">
    <source>
        <dbReference type="ARBA" id="ARBA00022801"/>
    </source>
</evidence>
<name>A0A6G0VTE1_APHCR</name>
<dbReference type="CDD" id="cd09274">
    <property type="entry name" value="RNase_HI_RT_Ty3"/>
    <property type="match status" value="1"/>
</dbReference>
<dbReference type="InterPro" id="IPR050951">
    <property type="entry name" value="Retrovirus_Pol_polyprotein"/>
</dbReference>
<dbReference type="GO" id="GO:0015074">
    <property type="term" value="P:DNA integration"/>
    <property type="evidence" value="ECO:0007669"/>
    <property type="project" value="InterPro"/>
</dbReference>
<dbReference type="Gene3D" id="3.30.70.270">
    <property type="match status" value="2"/>
</dbReference>
<dbReference type="SUPFAM" id="SSF53098">
    <property type="entry name" value="Ribonuclease H-like"/>
    <property type="match status" value="1"/>
</dbReference>
<dbReference type="Gene3D" id="3.10.10.10">
    <property type="entry name" value="HIV Type 1 Reverse Transcriptase, subunit A, domain 1"/>
    <property type="match status" value="1"/>
</dbReference>
<feature type="domain" description="Peptidase A2" evidence="8">
    <location>
        <begin position="29"/>
        <end position="67"/>
    </location>
</feature>
<evidence type="ECO:0000256" key="1">
    <source>
        <dbReference type="ARBA" id="ARBA00012493"/>
    </source>
</evidence>
<dbReference type="Gene3D" id="1.10.340.70">
    <property type="match status" value="1"/>
</dbReference>
<sequence length="1004" mass="115887">MVLQPSDSVTPAYVICIDIVIAGNCIPNILAVVDTGSPVSLIKEKLFPLDYKSSVNPISTGIVGINGSELVVLNQIYADINQPNIGDPINIKLNVVPNNTIRCDCLLGRNFLSHPRVLFGNNNGKFEIELKHSDILPFDEILNLSALDMKSNDVDLNLDLSIPENIKNKLYEIYNNFYLNNEYQTELEPIVNDPLEIKLKNNDVFYFQPRRLSYFEKNELQKIIDQLLEKKIIRPSSSEYSSPVVLVKKKTGELRLCIDYRELNKRTCKDRYPIPLIDDHLDSLRGNRYFSSIDLKDGFHHIEVAESSRKYTSFTCPLGQFEYCRMPFGLCNGPGKFQRYVNNIFSELIRAGKVIVYFDDIVIATKTLEDQLETLTHVFKLMNSYLVDAQGIRPNPKNVEVVKDYPVPNCTKALKSFVGLASYFRRFIPNFALMAKPLYQLLKDNVRFHFGEDQLNAFEAIKLKLSEHPLLCLYNPTAETELHCDASSHGFGSILLQRQADGKFHPIFFYSHRTTEVESRYHSYELEMLAIINSIKRFRVYLQGIKFKIITDCNSVAMTLAKKDINPRIARWALILQEYDYQIEHRSGTQMQHVDALSRNHILILEGCTFNQTLSIKQSSDHKIKEIIKLLESSEHKQFELRNGLVYKKCKGRLLFYVPAEMCNHVIRSCHDDMGHIGTNRTIEFIKRVYWFPNMSELVKLYIDNCLKCIVFSSKTGKSEGLLKLVDKNNVPFHTIHIDHYGPLNTTKGNYRHIFIIVDAFSKFLTLYPVRSVKSIETCTKLIEYFSYYSKPIRIISDRGTSFTSEYFKNFCKTHCIQHVLIAVGSPQANGQVERYNRTVKDMISKLMHEKGKNWNESLQQVQLAINNTYNRSIKNTPSMLLFGINQHGDTNDYLRKVLETENFVNESSDRDFSKMRQIAYNVNRDAQIKNKKYVDNKRCVAKKYIKGDYVMVKNIDTTPGVNKKHIPKFKGPYEIKVVLPNDRYVVKDIQGFQVTQLPFDSVF</sequence>
<dbReference type="FunFam" id="3.30.70.270:FF:000020">
    <property type="entry name" value="Transposon Tf2-6 polyprotein-like Protein"/>
    <property type="match status" value="1"/>
</dbReference>
<dbReference type="EC" id="2.7.7.49" evidence="1"/>
<comment type="caution">
    <text evidence="11">The sequence shown here is derived from an EMBL/GenBank/DDBJ whole genome shotgun (WGS) entry which is preliminary data.</text>
</comment>
<dbReference type="Pfam" id="PF17921">
    <property type="entry name" value="Integrase_H2C2"/>
    <property type="match status" value="1"/>
</dbReference>
<dbReference type="FunFam" id="1.10.340.70:FF:000001">
    <property type="entry name" value="Retrovirus-related Pol polyprotein from transposon gypsy-like Protein"/>
    <property type="match status" value="1"/>
</dbReference>
<evidence type="ECO:0000256" key="3">
    <source>
        <dbReference type="ARBA" id="ARBA00022695"/>
    </source>
</evidence>
<dbReference type="SUPFAM" id="SSF56672">
    <property type="entry name" value="DNA/RNA polymerases"/>
    <property type="match status" value="1"/>
</dbReference>
<dbReference type="GO" id="GO:0042575">
    <property type="term" value="C:DNA polymerase complex"/>
    <property type="evidence" value="ECO:0007669"/>
    <property type="project" value="UniProtKB-ARBA"/>
</dbReference>
<keyword evidence="12" id="KW-1185">Reference proteome</keyword>
<dbReference type="InterPro" id="IPR043502">
    <property type="entry name" value="DNA/RNA_pol_sf"/>
</dbReference>
<dbReference type="Proteomes" id="UP000478052">
    <property type="component" value="Unassembled WGS sequence"/>
</dbReference>
<accession>A0A6G0VTE1</accession>
<reference evidence="11 12" key="1">
    <citation type="submission" date="2019-08" db="EMBL/GenBank/DDBJ databases">
        <title>Whole genome of Aphis craccivora.</title>
        <authorList>
            <person name="Voronova N.V."/>
            <person name="Shulinski R.S."/>
            <person name="Bandarenka Y.V."/>
            <person name="Zhorov D.G."/>
            <person name="Warner D."/>
        </authorList>
    </citation>
    <scope>NUCLEOTIDE SEQUENCE [LARGE SCALE GENOMIC DNA]</scope>
    <source>
        <strain evidence="11">180601</strain>
        <tissue evidence="11">Whole Body</tissue>
    </source>
</reference>
<dbReference type="FunFam" id="3.10.20.370:FF:000001">
    <property type="entry name" value="Retrovirus-related Pol polyprotein from transposon 17.6-like protein"/>
    <property type="match status" value="1"/>
</dbReference>
<keyword evidence="2" id="KW-0808">Transferase</keyword>
<dbReference type="GO" id="GO:0006508">
    <property type="term" value="P:proteolysis"/>
    <property type="evidence" value="ECO:0007669"/>
    <property type="project" value="InterPro"/>
</dbReference>
<keyword evidence="6" id="KW-0378">Hydrolase</keyword>
<dbReference type="CDD" id="cd01647">
    <property type="entry name" value="RT_LTR"/>
    <property type="match status" value="1"/>
</dbReference>
<dbReference type="Gene3D" id="2.40.70.10">
    <property type="entry name" value="Acid Proteases"/>
    <property type="match status" value="1"/>
</dbReference>
<dbReference type="Gene3D" id="3.30.420.10">
    <property type="entry name" value="Ribonuclease H-like superfamily/Ribonuclease H"/>
    <property type="match status" value="1"/>
</dbReference>
<feature type="domain" description="Reverse transcriptase" evidence="9">
    <location>
        <begin position="228"/>
        <end position="422"/>
    </location>
</feature>
<dbReference type="AlphaFoldDB" id="A0A6G0VTE1"/>
<dbReference type="InterPro" id="IPR036397">
    <property type="entry name" value="RNaseH_sf"/>
</dbReference>
<dbReference type="InterPro" id="IPR021109">
    <property type="entry name" value="Peptidase_aspartic_dom_sf"/>
</dbReference>
<dbReference type="CDD" id="cd00303">
    <property type="entry name" value="retropepsin_like"/>
    <property type="match status" value="1"/>
</dbReference>
<dbReference type="PROSITE" id="PS50175">
    <property type="entry name" value="ASP_PROT_RETROV"/>
    <property type="match status" value="1"/>
</dbReference>
<dbReference type="Pfam" id="PF17917">
    <property type="entry name" value="RT_RNaseH"/>
    <property type="match status" value="1"/>
</dbReference>